<dbReference type="RefSeq" id="XP_019016275.1">
    <property type="nucleotide sequence ID" value="XM_019164628.1"/>
</dbReference>
<dbReference type="GO" id="GO:0030447">
    <property type="term" value="P:filamentous growth"/>
    <property type="evidence" value="ECO:0007669"/>
    <property type="project" value="UniProtKB-ARBA"/>
</dbReference>
<evidence type="ECO:0000256" key="3">
    <source>
        <dbReference type="ARBA" id="ARBA00022777"/>
    </source>
</evidence>
<feature type="binding site" evidence="6">
    <location>
        <position position="275"/>
    </location>
    <ligand>
        <name>ATP</name>
        <dbReference type="ChEBI" id="CHEBI:30616"/>
    </ligand>
</feature>
<evidence type="ECO:0000259" key="9">
    <source>
        <dbReference type="PROSITE" id="PS50011"/>
    </source>
</evidence>
<evidence type="ECO:0000256" key="1">
    <source>
        <dbReference type="ARBA" id="ARBA00022679"/>
    </source>
</evidence>
<comment type="similarity">
    <text evidence="5">Belongs to the protein kinase superfamily. Ser/Thr protein kinase family. GCN2 subfamily.</text>
</comment>
<dbReference type="PANTHER" id="PTHR11042:SF138">
    <property type="entry name" value="SERINE_THREONINE-PROTEIN KINASE IKS1-RELATED"/>
    <property type="match status" value="1"/>
</dbReference>
<keyword evidence="4 6" id="KW-0067">ATP-binding</keyword>
<evidence type="ECO:0000256" key="8">
    <source>
        <dbReference type="SAM" id="Phobius"/>
    </source>
</evidence>
<dbReference type="GO" id="GO:0005524">
    <property type="term" value="F:ATP binding"/>
    <property type="evidence" value="ECO:0007669"/>
    <property type="project" value="UniProtKB-UniRule"/>
</dbReference>
<dbReference type="PROSITE" id="PS00108">
    <property type="entry name" value="PROTEIN_KINASE_ST"/>
    <property type="match status" value="1"/>
</dbReference>
<dbReference type="InterPro" id="IPR000719">
    <property type="entry name" value="Prot_kinase_dom"/>
</dbReference>
<dbReference type="GO" id="GO:0005634">
    <property type="term" value="C:nucleus"/>
    <property type="evidence" value="ECO:0007669"/>
    <property type="project" value="TreeGrafter"/>
</dbReference>
<dbReference type="GO" id="GO:0004672">
    <property type="term" value="F:protein kinase activity"/>
    <property type="evidence" value="ECO:0007669"/>
    <property type="project" value="InterPro"/>
</dbReference>
<evidence type="ECO:0000256" key="2">
    <source>
        <dbReference type="ARBA" id="ARBA00022741"/>
    </source>
</evidence>
<dbReference type="OrthoDB" id="1405469at2759"/>
<keyword evidence="8" id="KW-0472">Membrane</keyword>
<dbReference type="InterPro" id="IPR011009">
    <property type="entry name" value="Kinase-like_dom_sf"/>
</dbReference>
<dbReference type="PROSITE" id="PS50011">
    <property type="entry name" value="PROTEIN_KINASE_DOM"/>
    <property type="match status" value="1"/>
</dbReference>
<feature type="domain" description="Protein kinase" evidence="9">
    <location>
        <begin position="243"/>
        <end position="606"/>
    </location>
</feature>
<proteinExistence type="inferred from homology"/>
<keyword evidence="2 6" id="KW-0547">Nucleotide-binding</keyword>
<feature type="compositionally biased region" description="Basic residues" evidence="7">
    <location>
        <begin position="83"/>
        <end position="97"/>
    </location>
</feature>
<keyword evidence="8" id="KW-1133">Transmembrane helix</keyword>
<dbReference type="GeneID" id="30181315"/>
<dbReference type="PROSITE" id="PS00107">
    <property type="entry name" value="PROTEIN_KINASE_ATP"/>
    <property type="match status" value="1"/>
</dbReference>
<keyword evidence="1" id="KW-0808">Transferase</keyword>
<dbReference type="Proteomes" id="UP000094455">
    <property type="component" value="Unassembled WGS sequence"/>
</dbReference>
<evidence type="ECO:0000313" key="10">
    <source>
        <dbReference type="EMBL" id="ODQ45162.1"/>
    </source>
</evidence>
<dbReference type="Gene3D" id="1.10.510.10">
    <property type="entry name" value="Transferase(Phosphotransferase) domain 1"/>
    <property type="match status" value="1"/>
</dbReference>
<evidence type="ECO:0000256" key="4">
    <source>
        <dbReference type="ARBA" id="ARBA00022840"/>
    </source>
</evidence>
<feature type="transmembrane region" description="Helical" evidence="8">
    <location>
        <begin position="665"/>
        <end position="684"/>
    </location>
</feature>
<dbReference type="InterPro" id="IPR050339">
    <property type="entry name" value="CC_SR_Kinase"/>
</dbReference>
<dbReference type="EMBL" id="KV454005">
    <property type="protein sequence ID" value="ODQ45162.1"/>
    <property type="molecule type" value="Genomic_DNA"/>
</dbReference>
<feature type="transmembrane region" description="Helical" evidence="8">
    <location>
        <begin position="718"/>
        <end position="736"/>
    </location>
</feature>
<dbReference type="STRING" id="763406.A0A1E3NGC5"/>
<evidence type="ECO:0000256" key="5">
    <source>
        <dbReference type="ARBA" id="ARBA00037982"/>
    </source>
</evidence>
<dbReference type="GO" id="GO:0005737">
    <property type="term" value="C:cytoplasm"/>
    <property type="evidence" value="ECO:0007669"/>
    <property type="project" value="TreeGrafter"/>
</dbReference>
<sequence length="739" mass="84132">MSLVRYNTSDSLEPTKDERSLSIVYKNNVSNEVVLYDPVANSFQVVQLRKSPADSGSRSENLRRNSVHSIGYNQGMEDTRINSKIRRSRQARRRRRSDNRNPRNNVKNSIIVDSISDNDTYESSNDDDGDDGMCDTFLCSVCGAYNRVYKKKNASSTHFSDVQLKSLTNETLSPMNFTTTSSGNFIRGDYFKLLTNTMNRSVPTEGLITDGTYNNTDPDEVDEYNFQTIPANLINQGYFDKFFKILSKLGTGSFGSVYKVEHDLLGLNLGVFALKKIPIGDDINNLKKILSEVKFLYDLSCNFSDNSSNNNVVKYNHVWVEIDQVSRFSPKIPVVFLLFEYCDGGTLEEWVDAIISPKFSLLEEKLWRKLRSKEKNKANKARYLNNYEIFKIFSDITQGLNYLHSLRILHRDLKPSNCLFKTKFMDDYQSCPVTALNDFERIPTLLVSDFGESVMVNSIEENWQSNIETTGTTGTLEFCAPEIILQRKKVYPKFSKFGGFSYASDIYSLGMILYYLCFGKLPFSTNKYDPDEISDEILSSGLFEDLCEIRPLVSHIDHSENSGTGADGGLLQDWAQLIEVMVSKNPDDRPSTSEVLNKLVSIYDKLNFKETYATCTNAIEDEESEDHEYFYESDYTTDDDLESEVGSHSVDENVTLNSGAFFHNVFLHLSTWMVVMFIIDTIILNHLSEIYPTKKLLVAMNLQFLILGLYFGKAGISWLPALQIFNTVVIIILCIISKL</sequence>
<dbReference type="Gene3D" id="3.30.200.20">
    <property type="entry name" value="Phosphorylase Kinase, domain 1"/>
    <property type="match status" value="1"/>
</dbReference>
<evidence type="ECO:0000313" key="11">
    <source>
        <dbReference type="Proteomes" id="UP000094455"/>
    </source>
</evidence>
<reference evidence="10 11" key="1">
    <citation type="journal article" date="2016" name="Proc. Natl. Acad. Sci. U.S.A.">
        <title>Comparative genomics of biotechnologically important yeasts.</title>
        <authorList>
            <person name="Riley R."/>
            <person name="Haridas S."/>
            <person name="Wolfe K.H."/>
            <person name="Lopes M.R."/>
            <person name="Hittinger C.T."/>
            <person name="Goeker M."/>
            <person name="Salamov A.A."/>
            <person name="Wisecaver J.H."/>
            <person name="Long T.M."/>
            <person name="Calvey C.H."/>
            <person name="Aerts A.L."/>
            <person name="Barry K.W."/>
            <person name="Choi C."/>
            <person name="Clum A."/>
            <person name="Coughlan A.Y."/>
            <person name="Deshpande S."/>
            <person name="Douglass A.P."/>
            <person name="Hanson S.J."/>
            <person name="Klenk H.-P."/>
            <person name="LaButti K.M."/>
            <person name="Lapidus A."/>
            <person name="Lindquist E.A."/>
            <person name="Lipzen A.M."/>
            <person name="Meier-Kolthoff J.P."/>
            <person name="Ohm R.A."/>
            <person name="Otillar R.P."/>
            <person name="Pangilinan J.L."/>
            <person name="Peng Y."/>
            <person name="Rokas A."/>
            <person name="Rosa C.A."/>
            <person name="Scheuner C."/>
            <person name="Sibirny A.A."/>
            <person name="Slot J.C."/>
            <person name="Stielow J.B."/>
            <person name="Sun H."/>
            <person name="Kurtzman C.P."/>
            <person name="Blackwell M."/>
            <person name="Grigoriev I.V."/>
            <person name="Jeffries T.W."/>
        </authorList>
    </citation>
    <scope>NUCLEOTIDE SEQUENCE [LARGE SCALE GENOMIC DNA]</scope>
    <source>
        <strain evidence="10 11">NRRL Y-2026</strain>
    </source>
</reference>
<dbReference type="AlphaFoldDB" id="A0A1E3NGC5"/>
<dbReference type="InterPro" id="IPR017441">
    <property type="entry name" value="Protein_kinase_ATP_BS"/>
</dbReference>
<name>A0A1E3NGC5_9ASCO</name>
<keyword evidence="11" id="KW-1185">Reference proteome</keyword>
<protein>
    <recommendedName>
        <fullName evidence="9">Protein kinase domain-containing protein</fullName>
    </recommendedName>
</protein>
<dbReference type="PANTHER" id="PTHR11042">
    <property type="entry name" value="EUKARYOTIC TRANSLATION INITIATION FACTOR 2-ALPHA KINASE EIF2-ALPHA KINASE -RELATED"/>
    <property type="match status" value="1"/>
</dbReference>
<evidence type="ECO:0000256" key="7">
    <source>
        <dbReference type="SAM" id="MobiDB-lite"/>
    </source>
</evidence>
<feature type="region of interest" description="Disordered" evidence="7">
    <location>
        <begin position="50"/>
        <end position="128"/>
    </location>
</feature>
<accession>A0A1E3NGC5</accession>
<keyword evidence="8" id="KW-0812">Transmembrane</keyword>
<dbReference type="SUPFAM" id="SSF56112">
    <property type="entry name" value="Protein kinase-like (PK-like)"/>
    <property type="match status" value="1"/>
</dbReference>
<organism evidence="10 11">
    <name type="scientific">Pichia membranifaciens NRRL Y-2026</name>
    <dbReference type="NCBI Taxonomy" id="763406"/>
    <lineage>
        <taxon>Eukaryota</taxon>
        <taxon>Fungi</taxon>
        <taxon>Dikarya</taxon>
        <taxon>Ascomycota</taxon>
        <taxon>Saccharomycotina</taxon>
        <taxon>Pichiomycetes</taxon>
        <taxon>Pichiales</taxon>
        <taxon>Pichiaceae</taxon>
        <taxon>Pichia</taxon>
    </lineage>
</organism>
<dbReference type="SMART" id="SM00220">
    <property type="entry name" value="S_TKc"/>
    <property type="match status" value="1"/>
</dbReference>
<dbReference type="Pfam" id="PF00069">
    <property type="entry name" value="Pkinase"/>
    <property type="match status" value="1"/>
</dbReference>
<evidence type="ECO:0000256" key="6">
    <source>
        <dbReference type="PROSITE-ProRule" id="PRU10141"/>
    </source>
</evidence>
<gene>
    <name evidence="10" type="ORF">PICMEDRAFT_73941</name>
</gene>
<dbReference type="InterPro" id="IPR008271">
    <property type="entry name" value="Ser/Thr_kinase_AS"/>
</dbReference>
<keyword evidence="3" id="KW-0418">Kinase</keyword>